<dbReference type="NCBIfam" id="TIGR00074">
    <property type="entry name" value="hypC_hupF"/>
    <property type="match status" value="1"/>
</dbReference>
<gene>
    <name evidence="2" type="primary">hypC</name>
    <name evidence="2" type="ORF">GKJPGBOP_07974</name>
</gene>
<name>A0A401WFW7_STREY</name>
<keyword evidence="3" id="KW-1185">Reference proteome</keyword>
<dbReference type="GO" id="GO:1902670">
    <property type="term" value="F:carbon dioxide binding"/>
    <property type="evidence" value="ECO:0007669"/>
    <property type="project" value="TreeGrafter"/>
</dbReference>
<reference evidence="2 3" key="1">
    <citation type="submission" date="2018-11" db="EMBL/GenBank/DDBJ databases">
        <title>Whole genome sequence of Streptomyces paromomycinus NBRC 15454(T).</title>
        <authorList>
            <person name="Komaki H."/>
            <person name="Tamura T."/>
        </authorList>
    </citation>
    <scope>NUCLEOTIDE SEQUENCE [LARGE SCALE GENOMIC DNA]</scope>
    <source>
        <strain evidence="2 3">NBRC 15454</strain>
    </source>
</reference>
<protein>
    <submittedName>
        <fullName evidence="2">Hydrogenase assembly protein HypC</fullName>
    </submittedName>
</protein>
<dbReference type="EMBL" id="BHZD01000001">
    <property type="protein sequence ID" value="GCD48178.1"/>
    <property type="molecule type" value="Genomic_DNA"/>
</dbReference>
<dbReference type="SUPFAM" id="SSF159127">
    <property type="entry name" value="HupF/HypC-like"/>
    <property type="match status" value="1"/>
</dbReference>
<dbReference type="AlphaFoldDB" id="A0A401WFW7"/>
<comment type="similarity">
    <text evidence="1">Belongs to the HupF/HypC family.</text>
</comment>
<dbReference type="GO" id="GO:0005506">
    <property type="term" value="F:iron ion binding"/>
    <property type="evidence" value="ECO:0007669"/>
    <property type="project" value="TreeGrafter"/>
</dbReference>
<dbReference type="RefSeq" id="WP_125058142.1">
    <property type="nucleotide sequence ID" value="NZ_BHZD01000001.1"/>
</dbReference>
<dbReference type="GO" id="GO:0051604">
    <property type="term" value="P:protein maturation"/>
    <property type="evidence" value="ECO:0007669"/>
    <property type="project" value="TreeGrafter"/>
</dbReference>
<dbReference type="FunFam" id="2.30.30.140:FF:000022">
    <property type="entry name" value="Hydrogenase assembly chaperone HybG"/>
    <property type="match status" value="1"/>
</dbReference>
<dbReference type="Proteomes" id="UP000286746">
    <property type="component" value="Unassembled WGS sequence"/>
</dbReference>
<dbReference type="InterPro" id="IPR001109">
    <property type="entry name" value="Hydrogenase_HupF/HypC"/>
</dbReference>
<proteinExistence type="inferred from homology"/>
<dbReference type="InterPro" id="IPR019812">
    <property type="entry name" value="Hydgase_assmbl_chp_CS"/>
</dbReference>
<comment type="caution">
    <text evidence="2">The sequence shown here is derived from an EMBL/GenBank/DDBJ whole genome shotgun (WGS) entry which is preliminary data.</text>
</comment>
<dbReference type="Pfam" id="PF01455">
    <property type="entry name" value="HupF_HypC"/>
    <property type="match status" value="1"/>
</dbReference>
<dbReference type="Gene3D" id="2.30.30.140">
    <property type="match status" value="1"/>
</dbReference>
<evidence type="ECO:0000313" key="3">
    <source>
        <dbReference type="Proteomes" id="UP000286746"/>
    </source>
</evidence>
<organism evidence="2 3">
    <name type="scientific">Streptomyces paromomycinus</name>
    <name type="common">Streptomyces rimosus subsp. paromomycinus</name>
    <dbReference type="NCBI Taxonomy" id="92743"/>
    <lineage>
        <taxon>Bacteria</taxon>
        <taxon>Bacillati</taxon>
        <taxon>Actinomycetota</taxon>
        <taxon>Actinomycetes</taxon>
        <taxon>Kitasatosporales</taxon>
        <taxon>Streptomycetaceae</taxon>
        <taxon>Streptomyces</taxon>
    </lineage>
</organism>
<accession>A0A401WFW7</accession>
<evidence type="ECO:0000256" key="1">
    <source>
        <dbReference type="ARBA" id="ARBA00006018"/>
    </source>
</evidence>
<sequence length="95" mass="9631">MCLGIPGRVLATYGSAGLRMARVDFGGVRREACLAYTPEAGVGDYVVVHVGFAITTVDETEAARTLAVLRAMADAVAGELGEPLPAGEPAGEAGP</sequence>
<dbReference type="PANTHER" id="PTHR35177">
    <property type="entry name" value="HYDROGENASE MATURATION FACTOR HYBG"/>
    <property type="match status" value="1"/>
</dbReference>
<dbReference type="PANTHER" id="PTHR35177:SF2">
    <property type="entry name" value="HYDROGENASE MATURATION FACTOR HYBG"/>
    <property type="match status" value="1"/>
</dbReference>
<dbReference type="PROSITE" id="PS01097">
    <property type="entry name" value="HUPF_HYPC"/>
    <property type="match status" value="1"/>
</dbReference>
<evidence type="ECO:0000313" key="2">
    <source>
        <dbReference type="EMBL" id="GCD48178.1"/>
    </source>
</evidence>
<dbReference type="PRINTS" id="PR00445">
    <property type="entry name" value="HUPFHYPC"/>
</dbReference>